<feature type="region of interest" description="Disordered" evidence="1">
    <location>
        <begin position="118"/>
        <end position="229"/>
    </location>
</feature>
<proteinExistence type="predicted"/>
<accession>D8U0K5</accession>
<organism evidence="3">
    <name type="scientific">Volvox carteri f. nagariensis</name>
    <dbReference type="NCBI Taxonomy" id="3068"/>
    <lineage>
        <taxon>Eukaryota</taxon>
        <taxon>Viridiplantae</taxon>
        <taxon>Chlorophyta</taxon>
        <taxon>core chlorophytes</taxon>
        <taxon>Chlorophyceae</taxon>
        <taxon>CS clade</taxon>
        <taxon>Chlamydomonadales</taxon>
        <taxon>Volvocaceae</taxon>
        <taxon>Volvox</taxon>
    </lineage>
</organism>
<gene>
    <name evidence="2" type="ORF">VOLCADRAFT_92830</name>
</gene>
<protein>
    <submittedName>
        <fullName evidence="2">Uncharacterized protein</fullName>
    </submittedName>
</protein>
<dbReference type="AlphaFoldDB" id="D8U0K5"/>
<feature type="region of interest" description="Disordered" evidence="1">
    <location>
        <begin position="281"/>
        <end position="304"/>
    </location>
</feature>
<dbReference type="GeneID" id="9628433"/>
<feature type="compositionally biased region" description="Low complexity" evidence="1">
    <location>
        <begin position="151"/>
        <end position="179"/>
    </location>
</feature>
<feature type="compositionally biased region" description="Pro residues" evidence="1">
    <location>
        <begin position="124"/>
        <end position="135"/>
    </location>
</feature>
<dbReference type="InParanoid" id="D8U0K5"/>
<keyword evidence="3" id="KW-1185">Reference proteome</keyword>
<evidence type="ECO:0000313" key="3">
    <source>
        <dbReference type="Proteomes" id="UP000001058"/>
    </source>
</evidence>
<dbReference type="Proteomes" id="UP000001058">
    <property type="component" value="Unassembled WGS sequence"/>
</dbReference>
<dbReference type="RefSeq" id="XP_002952263.1">
    <property type="nucleotide sequence ID" value="XM_002952217.1"/>
</dbReference>
<name>D8U0K5_VOLCA</name>
<dbReference type="KEGG" id="vcn:VOLCADRAFT_92830"/>
<feature type="non-terminal residue" evidence="2">
    <location>
        <position position="1"/>
    </location>
</feature>
<evidence type="ECO:0000313" key="2">
    <source>
        <dbReference type="EMBL" id="EFJ46734.1"/>
    </source>
</evidence>
<dbReference type="EMBL" id="GL378349">
    <property type="protein sequence ID" value="EFJ46734.1"/>
    <property type="molecule type" value="Genomic_DNA"/>
</dbReference>
<evidence type="ECO:0000256" key="1">
    <source>
        <dbReference type="SAM" id="MobiDB-lite"/>
    </source>
</evidence>
<feature type="compositionally biased region" description="Low complexity" evidence="1">
    <location>
        <begin position="208"/>
        <end position="218"/>
    </location>
</feature>
<dbReference type="OrthoDB" id="10568290at2759"/>
<feature type="compositionally biased region" description="Low complexity" evidence="1">
    <location>
        <begin position="281"/>
        <end position="290"/>
    </location>
</feature>
<reference evidence="2 3" key="1">
    <citation type="journal article" date="2010" name="Science">
        <title>Genomic analysis of organismal complexity in the multicellular green alga Volvox carteri.</title>
        <authorList>
            <person name="Prochnik S.E."/>
            <person name="Umen J."/>
            <person name="Nedelcu A.M."/>
            <person name="Hallmann A."/>
            <person name="Miller S.M."/>
            <person name="Nishii I."/>
            <person name="Ferris P."/>
            <person name="Kuo A."/>
            <person name="Mitros T."/>
            <person name="Fritz-Laylin L.K."/>
            <person name="Hellsten U."/>
            <person name="Chapman J."/>
            <person name="Simakov O."/>
            <person name="Rensing S.A."/>
            <person name="Terry A."/>
            <person name="Pangilinan J."/>
            <person name="Kapitonov V."/>
            <person name="Jurka J."/>
            <person name="Salamov A."/>
            <person name="Shapiro H."/>
            <person name="Schmutz J."/>
            <person name="Grimwood J."/>
            <person name="Lindquist E."/>
            <person name="Lucas S."/>
            <person name="Grigoriev I.V."/>
            <person name="Schmitt R."/>
            <person name="Kirk D."/>
            <person name="Rokhsar D.S."/>
        </authorList>
    </citation>
    <scope>NUCLEOTIDE SEQUENCE [LARGE SCALE GENOMIC DNA]</scope>
    <source>
        <strain evidence="3">f. Nagariensis / Eve</strain>
    </source>
</reference>
<sequence>SARSSGSTNLAGPQYGTRGSLRLHVTITAGVMLARDSTMSYGRLLSLSSRPMMTCDDAGSPHSGCSLTVNAQLEKSPRIASFQLIVSFHEATYQRLFRQDADLSGFKYHSPRVDRITVAQEGGQPPPPLPPPPQEAPQQQPHSMPQPLPLQPVQSHQPQEQQLPPQQQQQQQQHTSPSLRLPPPPQWQQGGPGRLQHQPLHQRHHPWWRGTQQPRSRGQGQGRGFHVPADQVRDEYLRFPDYSTTAFKVEIDRRLRPVVLAVHKREDCPLPLVGLTKPRHGTSAGDAAAAGGHGGGGSGERAHRQRETHIVRGLEDALQRMMDFIFAKNMSAVGVMASPLAGSRGDGDGCGGSSSSGGGDAAPVLPPPAPLIILANEGAWRDSRVIHLKAPVSKVTEYLRVLRTQLGEHGFIMTNHGNDTDIITNVLCDHHAGLTANYSTPCLQSIISNFSRLPEAQDLLESRSELFFRVPDETGQLSGSEQLGAVWYGCRQLPRLVATLPGRSVNGLSLEEALECMEALWNSELKRRLFESIEGEKNTAGLAWALVPCFA</sequence>